<evidence type="ECO:0000256" key="7">
    <source>
        <dbReference type="SAM" id="MobiDB-lite"/>
    </source>
</evidence>
<feature type="transmembrane region" description="Helical" evidence="8">
    <location>
        <begin position="131"/>
        <end position="152"/>
    </location>
</feature>
<feature type="transmembrane region" description="Helical" evidence="8">
    <location>
        <begin position="57"/>
        <end position="78"/>
    </location>
</feature>
<dbReference type="SUPFAM" id="SSF50182">
    <property type="entry name" value="Sm-like ribonucleoproteins"/>
    <property type="match status" value="1"/>
</dbReference>
<dbReference type="Gene3D" id="2.30.30.60">
    <property type="match status" value="1"/>
</dbReference>
<organism evidence="10 11">
    <name type="scientific">Massilia aurea</name>
    <dbReference type="NCBI Taxonomy" id="373040"/>
    <lineage>
        <taxon>Bacteria</taxon>
        <taxon>Pseudomonadati</taxon>
        <taxon>Pseudomonadota</taxon>
        <taxon>Betaproteobacteria</taxon>
        <taxon>Burkholderiales</taxon>
        <taxon>Oxalobacteraceae</taxon>
        <taxon>Telluria group</taxon>
        <taxon>Massilia</taxon>
    </lineage>
</organism>
<dbReference type="InterPro" id="IPR023408">
    <property type="entry name" value="MscS_beta-dom_sf"/>
</dbReference>
<evidence type="ECO:0000313" key="10">
    <source>
        <dbReference type="EMBL" id="MBB6135192.1"/>
    </source>
</evidence>
<keyword evidence="11" id="KW-1185">Reference proteome</keyword>
<evidence type="ECO:0000256" key="6">
    <source>
        <dbReference type="ARBA" id="ARBA00023136"/>
    </source>
</evidence>
<evidence type="ECO:0000256" key="1">
    <source>
        <dbReference type="ARBA" id="ARBA00004651"/>
    </source>
</evidence>
<dbReference type="InterPro" id="IPR006685">
    <property type="entry name" value="MscS_channel_2nd"/>
</dbReference>
<dbReference type="Gene3D" id="3.30.70.100">
    <property type="match status" value="1"/>
</dbReference>
<feature type="region of interest" description="Disordered" evidence="7">
    <location>
        <begin position="434"/>
        <end position="456"/>
    </location>
</feature>
<dbReference type="RefSeq" id="WP_183555833.1">
    <property type="nucleotide sequence ID" value="NZ_JACHBX010000003.1"/>
</dbReference>
<dbReference type="InterPro" id="IPR011066">
    <property type="entry name" value="MscS_channel_C_sf"/>
</dbReference>
<sequence>MPLSDLWNVMIVDIRNPALLWQALALVFCVAAGWGLAGLIGRSLLKNRDEQGRLMRVGLGGVARVLGPLLTVALLSLSKVILEHFQTVNLLRVALPLFVSLAVIRTFFYLLRRAFARRGQVGEALQTFERVFAFTAWIIVALHLTGILPDILRALETTMLPVGAKKTSLLDLLQGIVSIVVLMILALWAGAALEERLMHVERMHSSLRVALARVGRAALILVAVLFSLSLAGLDLTVLSVFGGALGVGLGLGMQRIASNYVSGFIILFERSLAIGDPITLDKYSGKVSRINTRYTVLRSADGTQTLLPNEMLITGVVLNQSVTNKNVRAVTKLVVSYDSDLAVVMPLLEEQPKGVDRVLETPAPNVLLTAFVADGYELEVGFFLGDPENGQGGPISEVNRKIYALVHTGAIKLGHPSMDTRLLDAHITSMMARTPEGASDATEGGVKQTGADLGKN</sequence>
<dbReference type="AlphaFoldDB" id="A0A7X0CFK4"/>
<proteinExistence type="inferred from homology"/>
<dbReference type="SUPFAM" id="SSF82689">
    <property type="entry name" value="Mechanosensitive channel protein MscS (YggB), C-terminal domain"/>
    <property type="match status" value="1"/>
</dbReference>
<dbReference type="Gene3D" id="1.10.287.1260">
    <property type="match status" value="1"/>
</dbReference>
<comment type="caution">
    <text evidence="10">The sequence shown here is derived from an EMBL/GenBank/DDBJ whole genome shotgun (WGS) entry which is preliminary data.</text>
</comment>
<dbReference type="InterPro" id="IPR010920">
    <property type="entry name" value="LSM_dom_sf"/>
</dbReference>
<evidence type="ECO:0000256" key="4">
    <source>
        <dbReference type="ARBA" id="ARBA00022692"/>
    </source>
</evidence>
<keyword evidence="3" id="KW-1003">Cell membrane</keyword>
<feature type="transmembrane region" description="Helical" evidence="8">
    <location>
        <begin position="172"/>
        <end position="193"/>
    </location>
</feature>
<dbReference type="PANTHER" id="PTHR30347">
    <property type="entry name" value="POTASSIUM CHANNEL RELATED"/>
    <property type="match status" value="1"/>
</dbReference>
<dbReference type="Proteomes" id="UP000540787">
    <property type="component" value="Unassembled WGS sequence"/>
</dbReference>
<comment type="similarity">
    <text evidence="2">Belongs to the MscS (TC 1.A.23) family.</text>
</comment>
<accession>A0A7X0CFK4</accession>
<evidence type="ECO:0000256" key="2">
    <source>
        <dbReference type="ARBA" id="ARBA00008017"/>
    </source>
</evidence>
<dbReference type="SUPFAM" id="SSF82861">
    <property type="entry name" value="Mechanosensitive channel protein MscS (YggB), transmembrane region"/>
    <property type="match status" value="1"/>
</dbReference>
<dbReference type="Pfam" id="PF00924">
    <property type="entry name" value="MS_channel_2nd"/>
    <property type="match status" value="1"/>
</dbReference>
<dbReference type="InterPro" id="IPR052702">
    <property type="entry name" value="MscS-like_channel"/>
</dbReference>
<feature type="domain" description="Mechanosensitive ion channel MscS" evidence="9">
    <location>
        <begin position="256"/>
        <end position="321"/>
    </location>
</feature>
<dbReference type="GO" id="GO:0008381">
    <property type="term" value="F:mechanosensitive monoatomic ion channel activity"/>
    <property type="evidence" value="ECO:0007669"/>
    <property type="project" value="UniProtKB-ARBA"/>
</dbReference>
<protein>
    <submittedName>
        <fullName evidence="10">Small-conductance mechanosensitive channel</fullName>
    </submittedName>
</protein>
<evidence type="ECO:0000256" key="8">
    <source>
        <dbReference type="SAM" id="Phobius"/>
    </source>
</evidence>
<feature type="transmembrane region" description="Helical" evidence="8">
    <location>
        <begin position="20"/>
        <end position="45"/>
    </location>
</feature>
<reference evidence="10 11" key="1">
    <citation type="submission" date="2020-08" db="EMBL/GenBank/DDBJ databases">
        <title>The Agave Microbiome: Exploring the role of microbial communities in plant adaptations to desert environments.</title>
        <authorList>
            <person name="Partida-Martinez L.P."/>
        </authorList>
    </citation>
    <scope>NUCLEOTIDE SEQUENCE [LARGE SCALE GENOMIC DNA]</scope>
    <source>
        <strain evidence="10 11">AT3.2</strain>
    </source>
</reference>
<keyword evidence="5 8" id="KW-1133">Transmembrane helix</keyword>
<dbReference type="PANTHER" id="PTHR30347:SF1">
    <property type="entry name" value="MECHANOSENSITIVE CHANNEL MSCK"/>
    <property type="match status" value="1"/>
</dbReference>
<dbReference type="EMBL" id="JACHBX010000003">
    <property type="protein sequence ID" value="MBB6135192.1"/>
    <property type="molecule type" value="Genomic_DNA"/>
</dbReference>
<keyword evidence="6 8" id="KW-0472">Membrane</keyword>
<evidence type="ECO:0000256" key="5">
    <source>
        <dbReference type="ARBA" id="ARBA00022989"/>
    </source>
</evidence>
<dbReference type="InterPro" id="IPR011014">
    <property type="entry name" value="MscS_channel_TM-2"/>
</dbReference>
<keyword evidence="4 8" id="KW-0812">Transmembrane</keyword>
<dbReference type="GO" id="GO:0005886">
    <property type="term" value="C:plasma membrane"/>
    <property type="evidence" value="ECO:0007669"/>
    <property type="project" value="UniProtKB-SubCell"/>
</dbReference>
<evidence type="ECO:0000259" key="9">
    <source>
        <dbReference type="Pfam" id="PF00924"/>
    </source>
</evidence>
<feature type="transmembrane region" description="Helical" evidence="8">
    <location>
        <begin position="214"/>
        <end position="231"/>
    </location>
</feature>
<gene>
    <name evidence="10" type="ORF">HD842_003350</name>
</gene>
<evidence type="ECO:0000313" key="11">
    <source>
        <dbReference type="Proteomes" id="UP000540787"/>
    </source>
</evidence>
<evidence type="ECO:0000256" key="3">
    <source>
        <dbReference type="ARBA" id="ARBA00022475"/>
    </source>
</evidence>
<feature type="transmembrane region" description="Helical" evidence="8">
    <location>
        <begin position="90"/>
        <end position="111"/>
    </location>
</feature>
<name>A0A7X0CFK4_9BURK</name>
<comment type="subcellular location">
    <subcellularLocation>
        <location evidence="1">Cell membrane</location>
        <topology evidence="1">Multi-pass membrane protein</topology>
    </subcellularLocation>
</comment>